<evidence type="ECO:0000313" key="5">
    <source>
        <dbReference type="Proteomes" id="UP000663856"/>
    </source>
</evidence>
<evidence type="ECO:0000313" key="4">
    <source>
        <dbReference type="EMBL" id="CAF3763537.1"/>
    </source>
</evidence>
<keyword evidence="2" id="KW-0812">Transmembrane</keyword>
<feature type="region of interest" description="Disordered" evidence="1">
    <location>
        <begin position="34"/>
        <end position="53"/>
    </location>
</feature>
<evidence type="ECO:0000256" key="1">
    <source>
        <dbReference type="SAM" id="MobiDB-lite"/>
    </source>
</evidence>
<dbReference type="InterPro" id="IPR053320">
    <property type="entry name" value="Protein_DD3-3_O-glyco"/>
</dbReference>
<dbReference type="Proteomes" id="UP000663866">
    <property type="component" value="Unassembled WGS sequence"/>
</dbReference>
<proteinExistence type="predicted"/>
<accession>A0A816YQH8</accession>
<dbReference type="PANTHER" id="PTHR35170:SF1">
    <property type="entry name" value="PROTEIN DD3-3"/>
    <property type="match status" value="1"/>
</dbReference>
<comment type="caution">
    <text evidence="3">The sequence shown here is derived from an EMBL/GenBank/DDBJ whole genome shotgun (WGS) entry which is preliminary data.</text>
</comment>
<dbReference type="Proteomes" id="UP000663856">
    <property type="component" value="Unassembled WGS sequence"/>
</dbReference>
<dbReference type="PANTHER" id="PTHR35170">
    <property type="entry name" value="PROTEIN DD3-3"/>
    <property type="match status" value="1"/>
</dbReference>
<feature type="transmembrane region" description="Helical" evidence="2">
    <location>
        <begin position="710"/>
        <end position="733"/>
    </location>
</feature>
<gene>
    <name evidence="4" type="ORF">OVN521_LOCUS1827</name>
    <name evidence="3" type="ORF">WKI299_LOCUS32551</name>
</gene>
<keyword evidence="2" id="KW-0472">Membrane</keyword>
<organism evidence="3 5">
    <name type="scientific">Rotaria magnacalcarata</name>
    <dbReference type="NCBI Taxonomy" id="392030"/>
    <lineage>
        <taxon>Eukaryota</taxon>
        <taxon>Metazoa</taxon>
        <taxon>Spiralia</taxon>
        <taxon>Gnathifera</taxon>
        <taxon>Rotifera</taxon>
        <taxon>Eurotatoria</taxon>
        <taxon>Bdelloidea</taxon>
        <taxon>Philodinida</taxon>
        <taxon>Philodinidae</taxon>
        <taxon>Rotaria</taxon>
    </lineage>
</organism>
<feature type="transmembrane region" description="Helical" evidence="2">
    <location>
        <begin position="7"/>
        <end position="25"/>
    </location>
</feature>
<reference evidence="3" key="1">
    <citation type="submission" date="2021-02" db="EMBL/GenBank/DDBJ databases">
        <authorList>
            <person name="Nowell W R."/>
        </authorList>
    </citation>
    <scope>NUCLEOTIDE SEQUENCE</scope>
</reference>
<evidence type="ECO:0000256" key="2">
    <source>
        <dbReference type="SAM" id="Phobius"/>
    </source>
</evidence>
<dbReference type="AlphaFoldDB" id="A0A816YQH8"/>
<sequence>MICRQYLIGFIILLLINAIFTDIYLHNPRGSNNRYNEQTPERTNNNLSFDSQNNARGGYNVGDNGTMYYYTNSILPIQWTNQHSCNDVNADCTIIFQYTCGDQLRDGTSTTTIPATVDGENNAKYRLTEDLTSYLNCRVRSRNKNLFTADQGLRGDSSIYTRQNATGTQYGYECPEERDYYPYWQPTDWIDIAILTNRQDLCSYYRQNSQNVQSRFACSFTIKANLIEANNLKIILPNNKEACEAYNGSRVNGEKPSWIEFPSHNQAPPECYSPPYTTENHLGDIQGSDMAVYNWTLPSTSAAKCVLRVRYNISTGDYDGGNVSSKNNNGNLYIMEEFFPNASVAEKRGYRYQTNPEIQLFDGLNLTFQLAINTAQYGRVFQDRSFVFEIRQRPAEYQDTPIYNLNVRGRRGNIVQVYPAVEYDFVPNRLEIPPNSYVHIQWIGSNTSPAGNGQGKENTDRSNLLLLVQKVLNPNWDPFEYLNSTGLLSANMPSLLNQTKFLNLPVNDLRLLAASGQNTDTLLNNASAYFDLGPRLISATSTGVYHYVSTRNNDFSNRDQKGSVIVQPFQFKYQLIGLNSQTIQLENAILKFSENNVKSTVTIKFSKYNCDQLSKIIPANGQNIVAKETLFDSVYVIEPYDLQFPSNIEVGIPFTEFNNSEDSVDVLQFEPQYGVYLKLPRTLDSNTRMLKFQSNTGGVFVFVKRASSPIWIAGIIIPTLLIFIIIISTIVYFKLSPTRYSAIKGELSKTKRSFFSRI</sequence>
<keyword evidence="2" id="KW-1133">Transmembrane helix</keyword>
<evidence type="ECO:0000313" key="3">
    <source>
        <dbReference type="EMBL" id="CAF2164562.1"/>
    </source>
</evidence>
<name>A0A816YQH8_9BILA</name>
<dbReference type="EMBL" id="CAJNRF010015034">
    <property type="protein sequence ID" value="CAF2164562.1"/>
    <property type="molecule type" value="Genomic_DNA"/>
</dbReference>
<keyword evidence="6" id="KW-1185">Reference proteome</keyword>
<evidence type="ECO:0000313" key="6">
    <source>
        <dbReference type="Proteomes" id="UP000663866"/>
    </source>
</evidence>
<dbReference type="EMBL" id="CAJOBG010000131">
    <property type="protein sequence ID" value="CAF3763537.1"/>
    <property type="molecule type" value="Genomic_DNA"/>
</dbReference>
<protein>
    <submittedName>
        <fullName evidence="3">Uncharacterized protein</fullName>
    </submittedName>
</protein>